<sequence length="43" mass="4550">MKSSSSISSTTRLLSIAMSLKSSPASISMNVTHGEGKQRPIRS</sequence>
<dbReference type="Proteomes" id="UP001055439">
    <property type="component" value="Chromosome 3"/>
</dbReference>
<accession>A0A9E7FHW7</accession>
<evidence type="ECO:0000313" key="2">
    <source>
        <dbReference type="Proteomes" id="UP001055439"/>
    </source>
</evidence>
<organism evidence="1 2">
    <name type="scientific">Musa troglodytarum</name>
    <name type="common">fe'i banana</name>
    <dbReference type="NCBI Taxonomy" id="320322"/>
    <lineage>
        <taxon>Eukaryota</taxon>
        <taxon>Viridiplantae</taxon>
        <taxon>Streptophyta</taxon>
        <taxon>Embryophyta</taxon>
        <taxon>Tracheophyta</taxon>
        <taxon>Spermatophyta</taxon>
        <taxon>Magnoliopsida</taxon>
        <taxon>Liliopsida</taxon>
        <taxon>Zingiberales</taxon>
        <taxon>Musaceae</taxon>
        <taxon>Musa</taxon>
    </lineage>
</organism>
<dbReference type="EMBL" id="CP097505">
    <property type="protein sequence ID" value="URD94233.1"/>
    <property type="molecule type" value="Genomic_DNA"/>
</dbReference>
<proteinExistence type="predicted"/>
<reference evidence="1" key="1">
    <citation type="submission" date="2022-05" db="EMBL/GenBank/DDBJ databases">
        <title>The Musa troglodytarum L. genome provides insights into the mechanism of non-climacteric behaviour and enrichment of carotenoids.</title>
        <authorList>
            <person name="Wang J."/>
        </authorList>
    </citation>
    <scope>NUCLEOTIDE SEQUENCE</scope>
    <source>
        <tissue evidence="1">Leaf</tissue>
    </source>
</reference>
<keyword evidence="2" id="KW-1185">Reference proteome</keyword>
<gene>
    <name evidence="1" type="ORF">MUK42_33601</name>
</gene>
<name>A0A9E7FHW7_9LILI</name>
<protein>
    <submittedName>
        <fullName evidence="1">Uncharacterized protein</fullName>
    </submittedName>
</protein>
<evidence type="ECO:0000313" key="1">
    <source>
        <dbReference type="EMBL" id="URD94233.1"/>
    </source>
</evidence>
<dbReference type="AlphaFoldDB" id="A0A9E7FHW7"/>